<protein>
    <submittedName>
        <fullName evidence="1">Uncharacterized protein</fullName>
    </submittedName>
</protein>
<dbReference type="EMBL" id="ML208814">
    <property type="protein sequence ID" value="TFK60196.1"/>
    <property type="molecule type" value="Genomic_DNA"/>
</dbReference>
<organism evidence="1 2">
    <name type="scientific">Pluteus cervinus</name>
    <dbReference type="NCBI Taxonomy" id="181527"/>
    <lineage>
        <taxon>Eukaryota</taxon>
        <taxon>Fungi</taxon>
        <taxon>Dikarya</taxon>
        <taxon>Basidiomycota</taxon>
        <taxon>Agaricomycotina</taxon>
        <taxon>Agaricomycetes</taxon>
        <taxon>Agaricomycetidae</taxon>
        <taxon>Agaricales</taxon>
        <taxon>Pluteineae</taxon>
        <taxon>Pluteaceae</taxon>
        <taxon>Pluteus</taxon>
    </lineage>
</organism>
<evidence type="ECO:0000313" key="2">
    <source>
        <dbReference type="Proteomes" id="UP000308600"/>
    </source>
</evidence>
<name>A0ACD3A3G9_9AGAR</name>
<dbReference type="Proteomes" id="UP000308600">
    <property type="component" value="Unassembled WGS sequence"/>
</dbReference>
<evidence type="ECO:0000313" key="1">
    <source>
        <dbReference type="EMBL" id="TFK60196.1"/>
    </source>
</evidence>
<gene>
    <name evidence="1" type="ORF">BDN72DRAFT_905177</name>
</gene>
<sequence length="132" mass="14577">MSSPSLHQHLHPHVDVFILTSTSSPSHQRLRPHTNLLSLTLTSSASRQCPQIRVMSTPSHQHPHLCANIFTLVSTPTPSHRFLHLCVDVFALLSMSSTPCQHPQPHVNIINPTLMSSHVDVLLFVATSLSLC</sequence>
<reference evidence="1 2" key="1">
    <citation type="journal article" date="2019" name="Nat. Ecol. Evol.">
        <title>Megaphylogeny resolves global patterns of mushroom evolution.</title>
        <authorList>
            <person name="Varga T."/>
            <person name="Krizsan K."/>
            <person name="Foldi C."/>
            <person name="Dima B."/>
            <person name="Sanchez-Garcia M."/>
            <person name="Sanchez-Ramirez S."/>
            <person name="Szollosi G.J."/>
            <person name="Szarkandi J.G."/>
            <person name="Papp V."/>
            <person name="Albert L."/>
            <person name="Andreopoulos W."/>
            <person name="Angelini C."/>
            <person name="Antonin V."/>
            <person name="Barry K.W."/>
            <person name="Bougher N.L."/>
            <person name="Buchanan P."/>
            <person name="Buyck B."/>
            <person name="Bense V."/>
            <person name="Catcheside P."/>
            <person name="Chovatia M."/>
            <person name="Cooper J."/>
            <person name="Damon W."/>
            <person name="Desjardin D."/>
            <person name="Finy P."/>
            <person name="Geml J."/>
            <person name="Haridas S."/>
            <person name="Hughes K."/>
            <person name="Justo A."/>
            <person name="Karasinski D."/>
            <person name="Kautmanova I."/>
            <person name="Kiss B."/>
            <person name="Kocsube S."/>
            <person name="Kotiranta H."/>
            <person name="LaButti K.M."/>
            <person name="Lechner B.E."/>
            <person name="Liimatainen K."/>
            <person name="Lipzen A."/>
            <person name="Lukacs Z."/>
            <person name="Mihaltcheva S."/>
            <person name="Morgado L.N."/>
            <person name="Niskanen T."/>
            <person name="Noordeloos M.E."/>
            <person name="Ohm R.A."/>
            <person name="Ortiz-Santana B."/>
            <person name="Ovrebo C."/>
            <person name="Racz N."/>
            <person name="Riley R."/>
            <person name="Savchenko A."/>
            <person name="Shiryaev A."/>
            <person name="Soop K."/>
            <person name="Spirin V."/>
            <person name="Szebenyi C."/>
            <person name="Tomsovsky M."/>
            <person name="Tulloss R.E."/>
            <person name="Uehling J."/>
            <person name="Grigoriev I.V."/>
            <person name="Vagvolgyi C."/>
            <person name="Papp T."/>
            <person name="Martin F.M."/>
            <person name="Miettinen O."/>
            <person name="Hibbett D.S."/>
            <person name="Nagy L.G."/>
        </authorList>
    </citation>
    <scope>NUCLEOTIDE SEQUENCE [LARGE SCALE GENOMIC DNA]</scope>
    <source>
        <strain evidence="1 2">NL-1719</strain>
    </source>
</reference>
<keyword evidence="2" id="KW-1185">Reference proteome</keyword>
<proteinExistence type="predicted"/>
<accession>A0ACD3A3G9</accession>